<gene>
    <name evidence="1" type="primary">cps17L</name>
</gene>
<dbReference type="InterPro" id="IPR029465">
    <property type="entry name" value="ATPgrasp_TupA"/>
</dbReference>
<organism evidence="1">
    <name type="scientific">Streptococcus suis</name>
    <dbReference type="NCBI Taxonomy" id="1307"/>
    <lineage>
        <taxon>Bacteria</taxon>
        <taxon>Bacillati</taxon>
        <taxon>Bacillota</taxon>
        <taxon>Bacilli</taxon>
        <taxon>Lactobacillales</taxon>
        <taxon>Streptococcaceae</taxon>
        <taxon>Streptococcus</taxon>
    </lineage>
</organism>
<evidence type="ECO:0000313" key="1">
    <source>
        <dbReference type="EMBL" id="BAM94716.1"/>
    </source>
</evidence>
<dbReference type="Gene3D" id="3.30.470.20">
    <property type="entry name" value="ATP-grasp fold, B domain"/>
    <property type="match status" value="1"/>
</dbReference>
<proteinExistence type="predicted"/>
<accession>M1V3H9</accession>
<dbReference type="AlphaFoldDB" id="M1V3H9"/>
<evidence type="ECO:0008006" key="2">
    <source>
        <dbReference type="Google" id="ProtNLM"/>
    </source>
</evidence>
<reference evidence="1" key="1">
    <citation type="journal article" date="2013" name="Appl. Environ. Microbiol.">
        <title>Genetic analysis of capsular polysaccharide synthesis gene clusters from all serotypes of Streptococcus suis: potential mechanisms for generation of capsular variation.</title>
        <authorList>
            <person name="Okura M."/>
            <person name="Takamatsu D."/>
            <person name="Maruyama F."/>
            <person name="Nozawa T."/>
            <person name="Nakagawa I."/>
            <person name="Osaki M."/>
            <person name="Sekizaki T."/>
            <person name="Gottschalk M."/>
            <person name="Kumagai Y."/>
            <person name="Hamada S."/>
        </authorList>
    </citation>
    <scope>NUCLEOTIDE SEQUENCE</scope>
    <source>
        <strain evidence="1">93A</strain>
    </source>
</reference>
<name>M1V3H9_STRSU</name>
<protein>
    <recommendedName>
        <fullName evidence="2">Glycosyl transferase</fullName>
    </recommendedName>
</protein>
<sequence length="324" mass="38430">MAFSKYNTWALAVANCTKYNIRDRVRSVNIKDIIVRYVGKLISDRTYLKLIYWIKFHKKLNLINPKTFNEKLQWLKIYDRKPVYTTMVDKYEAKQYVENMIGGGYIIPTLKVYNSVDEINFEELPTRFVLKCTHNSGGNVVCKDKSCCSVLDAKKKLERYLNRNYFWQWREWPYKNVRPRIIAEEYMEDKDGELRDYKFFSFNGEVKFFKVDFNRFTHHQANYYDTNGKLLKFGEEICPPDYDKKIILPDSINDMIKLAEKLSAGCPFLRVDFYDVDGKIYFGELTLYPASGFGRFEPEEWDELIGLYLDLSINTSKEEMLSGE</sequence>
<dbReference type="EMBL" id="AB737824">
    <property type="protein sequence ID" value="BAM94716.1"/>
    <property type="molecule type" value="Genomic_DNA"/>
</dbReference>
<dbReference type="Pfam" id="PF14305">
    <property type="entry name" value="ATPgrasp_TupA"/>
    <property type="match status" value="1"/>
</dbReference>
<dbReference type="SUPFAM" id="SSF56059">
    <property type="entry name" value="Glutathione synthetase ATP-binding domain-like"/>
    <property type="match status" value="1"/>
</dbReference>